<keyword evidence="2" id="KW-1185">Reference proteome</keyword>
<accession>A0AAD5NRA0</accession>
<protein>
    <submittedName>
        <fullName evidence="1">Uncharacterized protein</fullName>
    </submittedName>
</protein>
<comment type="caution">
    <text evidence="1">The sequence shown here is derived from an EMBL/GenBank/DDBJ whole genome shotgun (WGS) entry which is preliminary data.</text>
</comment>
<name>A0AAD5NRA0_ACENE</name>
<gene>
    <name evidence="1" type="ORF">LWI28_011774</name>
</gene>
<sequence>MDVLENELVKKAYIKQKKASGRGVNAFAFFNGYVDTKGMPCELTRKAILEATSSTGKAIFEASGVNGEVMGSCIVKGGRSLDKGGANAIIREASGGRGVNAMASCNGSVDTRGMDYKASGSNGMVVIKDSGSNGLVVGSCGVNKDSCVEKCGKVWRNVASLYPSDRRKEKKYFFPSRIHMMKTRSGAYGCNFSVFGEELADRLTRGKEDVKG</sequence>
<evidence type="ECO:0000313" key="2">
    <source>
        <dbReference type="Proteomes" id="UP001064489"/>
    </source>
</evidence>
<evidence type="ECO:0000313" key="1">
    <source>
        <dbReference type="EMBL" id="KAI9177159.1"/>
    </source>
</evidence>
<proteinExistence type="predicted"/>
<reference evidence="1" key="1">
    <citation type="journal article" date="2022" name="Plant J.">
        <title>Strategies of tolerance reflected in two North American maple genomes.</title>
        <authorList>
            <person name="McEvoy S.L."/>
            <person name="Sezen U.U."/>
            <person name="Trouern-Trend A."/>
            <person name="McMahon S.M."/>
            <person name="Schaberg P.G."/>
            <person name="Yang J."/>
            <person name="Wegrzyn J.L."/>
            <person name="Swenson N.G."/>
        </authorList>
    </citation>
    <scope>NUCLEOTIDE SEQUENCE</scope>
    <source>
        <strain evidence="1">91603</strain>
    </source>
</reference>
<dbReference type="EMBL" id="JAJSOW010000102">
    <property type="protein sequence ID" value="KAI9177159.1"/>
    <property type="molecule type" value="Genomic_DNA"/>
</dbReference>
<organism evidence="1 2">
    <name type="scientific">Acer negundo</name>
    <name type="common">Box elder</name>
    <dbReference type="NCBI Taxonomy" id="4023"/>
    <lineage>
        <taxon>Eukaryota</taxon>
        <taxon>Viridiplantae</taxon>
        <taxon>Streptophyta</taxon>
        <taxon>Embryophyta</taxon>
        <taxon>Tracheophyta</taxon>
        <taxon>Spermatophyta</taxon>
        <taxon>Magnoliopsida</taxon>
        <taxon>eudicotyledons</taxon>
        <taxon>Gunneridae</taxon>
        <taxon>Pentapetalae</taxon>
        <taxon>rosids</taxon>
        <taxon>malvids</taxon>
        <taxon>Sapindales</taxon>
        <taxon>Sapindaceae</taxon>
        <taxon>Hippocastanoideae</taxon>
        <taxon>Acereae</taxon>
        <taxon>Acer</taxon>
    </lineage>
</organism>
<reference evidence="1" key="2">
    <citation type="submission" date="2023-02" db="EMBL/GenBank/DDBJ databases">
        <authorList>
            <person name="Swenson N.G."/>
            <person name="Wegrzyn J.L."/>
            <person name="Mcevoy S.L."/>
        </authorList>
    </citation>
    <scope>NUCLEOTIDE SEQUENCE</scope>
    <source>
        <strain evidence="1">91603</strain>
        <tissue evidence="1">Leaf</tissue>
    </source>
</reference>
<dbReference type="AlphaFoldDB" id="A0AAD5NRA0"/>
<dbReference type="Proteomes" id="UP001064489">
    <property type="component" value="Chromosome 5"/>
</dbReference>